<keyword evidence="1" id="KW-0812">Transmembrane</keyword>
<feature type="transmembrane region" description="Helical" evidence="1">
    <location>
        <begin position="77"/>
        <end position="97"/>
    </location>
</feature>
<dbReference type="EMBL" id="CP132938">
    <property type="protein sequence ID" value="XCB22604.1"/>
    <property type="molecule type" value="Genomic_DNA"/>
</dbReference>
<dbReference type="AlphaFoldDB" id="A0AAU7Z0Z8"/>
<dbReference type="InterPro" id="IPR021125">
    <property type="entry name" value="DUF2127"/>
</dbReference>
<protein>
    <submittedName>
        <fullName evidence="2">DUF2127 domain-containing protein</fullName>
    </submittedName>
</protein>
<name>A0AAU7Z0Z8_9BACT</name>
<keyword evidence="1" id="KW-0472">Membrane</keyword>
<reference evidence="2" key="2">
    <citation type="journal article" date="2024" name="Environ. Microbiol.">
        <title>Genome analysis and description of Tunturibacter gen. nov. expands the diversity of Terriglobia in tundra soils.</title>
        <authorList>
            <person name="Messyasz A."/>
            <person name="Mannisto M.K."/>
            <person name="Kerkhof L.J."/>
            <person name="Haggblom M.M."/>
        </authorList>
    </citation>
    <scope>NUCLEOTIDE SEQUENCE</scope>
    <source>
        <strain evidence="2">M8UP39</strain>
    </source>
</reference>
<evidence type="ECO:0000256" key="1">
    <source>
        <dbReference type="SAM" id="Phobius"/>
    </source>
</evidence>
<sequence>MKRQDSGLLRLIAVFKLVKALTLIVVGIGALRLIHTNNAADTITRFAGKFSFNPGARYLDHFLAKIANLPPRDFRDVGIGSFVYAALFLTEGVGLWLAKRWAEWFTAIITGSLIPLEIFEIHRHPTVAKVIVLLLNIAIVAYLIVRIRRDSRA</sequence>
<evidence type="ECO:0000313" key="2">
    <source>
        <dbReference type="EMBL" id="XCB22604.1"/>
    </source>
</evidence>
<dbReference type="KEGG" id="tgi:RBB81_01410"/>
<accession>A0AAU7Z0Z8</accession>
<organism evidence="2">
    <name type="scientific">Tunturiibacter gelidiferens</name>
    <dbReference type="NCBI Taxonomy" id="3069689"/>
    <lineage>
        <taxon>Bacteria</taxon>
        <taxon>Pseudomonadati</taxon>
        <taxon>Acidobacteriota</taxon>
        <taxon>Terriglobia</taxon>
        <taxon>Terriglobales</taxon>
        <taxon>Acidobacteriaceae</taxon>
        <taxon>Tunturiibacter</taxon>
    </lineage>
</organism>
<reference evidence="2" key="1">
    <citation type="submission" date="2023-08" db="EMBL/GenBank/DDBJ databases">
        <authorList>
            <person name="Messyasz A."/>
            <person name="Mannisto M.K."/>
            <person name="Kerkhof L.J."/>
            <person name="Haggblom M."/>
        </authorList>
    </citation>
    <scope>NUCLEOTIDE SEQUENCE</scope>
    <source>
        <strain evidence="2">M8UP39</strain>
    </source>
</reference>
<feature type="transmembrane region" description="Helical" evidence="1">
    <location>
        <begin position="127"/>
        <end position="145"/>
    </location>
</feature>
<gene>
    <name evidence="2" type="ORF">RBB81_01410</name>
</gene>
<feature type="transmembrane region" description="Helical" evidence="1">
    <location>
        <begin position="12"/>
        <end position="34"/>
    </location>
</feature>
<keyword evidence="1" id="KW-1133">Transmembrane helix</keyword>
<dbReference type="RefSeq" id="WP_353072454.1">
    <property type="nucleotide sequence ID" value="NZ_CP132938.1"/>
</dbReference>
<proteinExistence type="predicted"/>
<feature type="transmembrane region" description="Helical" evidence="1">
    <location>
        <begin position="104"/>
        <end position="121"/>
    </location>
</feature>
<dbReference type="Pfam" id="PF09900">
    <property type="entry name" value="DUF2127"/>
    <property type="match status" value="1"/>
</dbReference>